<name>A0A1G2BHJ5_9BACT</name>
<evidence type="ECO:0000259" key="17">
    <source>
        <dbReference type="Pfam" id="PF02887"/>
    </source>
</evidence>
<dbReference type="AlphaFoldDB" id="A0A1G2BHJ5"/>
<dbReference type="GO" id="GO:0005524">
    <property type="term" value="F:ATP binding"/>
    <property type="evidence" value="ECO:0007669"/>
    <property type="project" value="UniProtKB-KW"/>
</dbReference>
<evidence type="ECO:0000256" key="4">
    <source>
        <dbReference type="ARBA" id="ARBA00008663"/>
    </source>
</evidence>
<dbReference type="EMBL" id="MHKI01000004">
    <property type="protein sequence ID" value="OGY88146.1"/>
    <property type="molecule type" value="Genomic_DNA"/>
</dbReference>
<proteinExistence type="inferred from homology"/>
<evidence type="ECO:0000256" key="3">
    <source>
        <dbReference type="ARBA" id="ARBA00004997"/>
    </source>
</evidence>
<dbReference type="NCBIfam" id="TIGR01064">
    <property type="entry name" value="pyruv_kin"/>
    <property type="match status" value="1"/>
</dbReference>
<evidence type="ECO:0000256" key="15">
    <source>
        <dbReference type="RuleBase" id="RU000504"/>
    </source>
</evidence>
<dbReference type="FunFam" id="3.20.20.60:FF:000025">
    <property type="entry name" value="Pyruvate kinase"/>
    <property type="match status" value="1"/>
</dbReference>
<evidence type="ECO:0000256" key="5">
    <source>
        <dbReference type="ARBA" id="ARBA00012142"/>
    </source>
</evidence>
<evidence type="ECO:0000256" key="8">
    <source>
        <dbReference type="ARBA" id="ARBA00022741"/>
    </source>
</evidence>
<evidence type="ECO:0000313" key="18">
    <source>
        <dbReference type="EMBL" id="OGY88146.1"/>
    </source>
</evidence>
<comment type="caution">
    <text evidence="18">The sequence shown here is derived from an EMBL/GenBank/DDBJ whole genome shotgun (WGS) entry which is preliminary data.</text>
</comment>
<feature type="domain" description="Pyruvate kinase C-terminal" evidence="17">
    <location>
        <begin position="355"/>
        <end position="468"/>
    </location>
</feature>
<comment type="cofactor">
    <cofactor evidence="2">
        <name>K(+)</name>
        <dbReference type="ChEBI" id="CHEBI:29103"/>
    </cofactor>
</comment>
<dbReference type="InterPro" id="IPR015806">
    <property type="entry name" value="Pyrv_Knase_insert_dom_sf"/>
</dbReference>
<dbReference type="InterPro" id="IPR011037">
    <property type="entry name" value="Pyrv_Knase-like_insert_dom_sf"/>
</dbReference>
<organism evidence="18 19">
    <name type="scientific">Candidatus Kerfeldbacteria bacterium RIFOXYB2_FULL_38_14</name>
    <dbReference type="NCBI Taxonomy" id="1798547"/>
    <lineage>
        <taxon>Bacteria</taxon>
        <taxon>Candidatus Kerfeldiibacteriota</taxon>
    </lineage>
</organism>
<gene>
    <name evidence="18" type="ORF">A2319_01825</name>
</gene>
<keyword evidence="6 15" id="KW-0808">Transferase</keyword>
<evidence type="ECO:0000256" key="2">
    <source>
        <dbReference type="ARBA" id="ARBA00001958"/>
    </source>
</evidence>
<evidence type="ECO:0000259" key="16">
    <source>
        <dbReference type="Pfam" id="PF00224"/>
    </source>
</evidence>
<keyword evidence="12 15" id="KW-0324">Glycolysis</keyword>
<dbReference type="InterPro" id="IPR018209">
    <property type="entry name" value="Pyrv_Knase_AS"/>
</dbReference>
<sequence>MKKHTKIVCTIGPASETKTVLSQMIKAGMNVARLNFSHGSYANHRLLIRNIRAVAKKLGRNVAIMQDLQGPRIRIGQVPKEGIKLTVGDRVVFQSEKSSGCFAEKNIPVDYKQFSKLVKLKDSILINDGLIEVAADRISKEEVYGTVKKPGIIFSHKGINLPGSAVTAEVITKKDKQDLQFGLKCGVDFVALSFVRSAADIIALRKLIGVCDVQIIAKIERQEAVKNFSSILTVTDGVMVARGDLGIEMKPSDVPLVQKDLIFRCLQVGKPVIVATQMLESMIINPRPTRAEVSDVANAVIDHTDAVMLSGESAFGKYPVESVAMMSQIICDTEASRYDDVPARYIAIKNPKIEDAISFAAYDLSKQAGVKAVVVNSYYGHAARIIARHRLEIPIFVLTNNIPTQNKMALSWGIESLFLPKCRSFDEFLNKAVILLKKQKVVKKGDKIVLVIGHPVDQSSGANLVKVHVVA</sequence>
<evidence type="ECO:0000313" key="19">
    <source>
        <dbReference type="Proteomes" id="UP000176420"/>
    </source>
</evidence>
<evidence type="ECO:0000256" key="12">
    <source>
        <dbReference type="ARBA" id="ARBA00023152"/>
    </source>
</evidence>
<dbReference type="GO" id="GO:0016301">
    <property type="term" value="F:kinase activity"/>
    <property type="evidence" value="ECO:0007669"/>
    <property type="project" value="UniProtKB-KW"/>
</dbReference>
<dbReference type="Pfam" id="PF00224">
    <property type="entry name" value="PK"/>
    <property type="match status" value="1"/>
</dbReference>
<keyword evidence="10" id="KW-0067">ATP-binding</keyword>
<dbReference type="PRINTS" id="PR01050">
    <property type="entry name" value="PYRUVTKNASE"/>
</dbReference>
<dbReference type="Proteomes" id="UP000176420">
    <property type="component" value="Unassembled WGS sequence"/>
</dbReference>
<evidence type="ECO:0000256" key="6">
    <source>
        <dbReference type="ARBA" id="ARBA00022679"/>
    </source>
</evidence>
<dbReference type="InterPro" id="IPR015793">
    <property type="entry name" value="Pyrv_Knase_brl"/>
</dbReference>
<accession>A0A1G2BHJ5</accession>
<dbReference type="UniPathway" id="UPA00109">
    <property type="reaction ID" value="UER00188"/>
</dbReference>
<keyword evidence="9 15" id="KW-0418">Kinase</keyword>
<evidence type="ECO:0000256" key="13">
    <source>
        <dbReference type="ARBA" id="ARBA00023317"/>
    </source>
</evidence>
<keyword evidence="8" id="KW-0547">Nucleotide-binding</keyword>
<comment type="catalytic activity">
    <reaction evidence="15">
        <text>pyruvate + ATP = phosphoenolpyruvate + ADP + H(+)</text>
        <dbReference type="Rhea" id="RHEA:18157"/>
        <dbReference type="ChEBI" id="CHEBI:15361"/>
        <dbReference type="ChEBI" id="CHEBI:15378"/>
        <dbReference type="ChEBI" id="CHEBI:30616"/>
        <dbReference type="ChEBI" id="CHEBI:58702"/>
        <dbReference type="ChEBI" id="CHEBI:456216"/>
        <dbReference type="EC" id="2.7.1.40"/>
    </reaction>
</comment>
<keyword evidence="13 18" id="KW-0670">Pyruvate</keyword>
<reference evidence="18 19" key="1">
    <citation type="journal article" date="2016" name="Nat. Commun.">
        <title>Thousands of microbial genomes shed light on interconnected biogeochemical processes in an aquifer system.</title>
        <authorList>
            <person name="Anantharaman K."/>
            <person name="Brown C.T."/>
            <person name="Hug L.A."/>
            <person name="Sharon I."/>
            <person name="Castelle C.J."/>
            <person name="Probst A.J."/>
            <person name="Thomas B.C."/>
            <person name="Singh A."/>
            <person name="Wilkins M.J."/>
            <person name="Karaoz U."/>
            <person name="Brodie E.L."/>
            <person name="Williams K.H."/>
            <person name="Hubbard S.S."/>
            <person name="Banfield J.F."/>
        </authorList>
    </citation>
    <scope>NUCLEOTIDE SEQUENCE [LARGE SCALE GENOMIC DNA]</scope>
</reference>
<evidence type="ECO:0000256" key="7">
    <source>
        <dbReference type="ARBA" id="ARBA00022723"/>
    </source>
</evidence>
<dbReference type="InterPro" id="IPR040442">
    <property type="entry name" value="Pyrv_kinase-like_dom_sf"/>
</dbReference>
<dbReference type="GO" id="GO:0000287">
    <property type="term" value="F:magnesium ion binding"/>
    <property type="evidence" value="ECO:0007669"/>
    <property type="project" value="UniProtKB-UniRule"/>
</dbReference>
<dbReference type="EC" id="2.7.1.40" evidence="5 14"/>
<keyword evidence="11 15" id="KW-0460">Magnesium</keyword>
<comment type="pathway">
    <text evidence="3 15">Carbohydrate degradation; glycolysis; pyruvate from D-glyceraldehyde 3-phosphate: step 5/5.</text>
</comment>
<comment type="cofactor">
    <cofactor evidence="1">
        <name>Mg(2+)</name>
        <dbReference type="ChEBI" id="CHEBI:18420"/>
    </cofactor>
</comment>
<dbReference type="Gene3D" id="3.20.20.60">
    <property type="entry name" value="Phosphoenolpyruvate-binding domains"/>
    <property type="match status" value="1"/>
</dbReference>
<dbReference type="SUPFAM" id="SSF50800">
    <property type="entry name" value="PK beta-barrel domain-like"/>
    <property type="match status" value="1"/>
</dbReference>
<dbReference type="SUPFAM" id="SSF51621">
    <property type="entry name" value="Phosphoenolpyruvate/pyruvate domain"/>
    <property type="match status" value="1"/>
</dbReference>
<feature type="domain" description="Pyruvate kinase barrel" evidence="16">
    <location>
        <begin position="3"/>
        <end position="323"/>
    </location>
</feature>
<dbReference type="Gene3D" id="2.40.33.10">
    <property type="entry name" value="PK beta-barrel domain-like"/>
    <property type="match status" value="1"/>
</dbReference>
<evidence type="ECO:0000256" key="14">
    <source>
        <dbReference type="NCBIfam" id="TIGR01064"/>
    </source>
</evidence>
<evidence type="ECO:0000256" key="1">
    <source>
        <dbReference type="ARBA" id="ARBA00001946"/>
    </source>
</evidence>
<dbReference type="SUPFAM" id="SSF52935">
    <property type="entry name" value="PK C-terminal domain-like"/>
    <property type="match status" value="1"/>
</dbReference>
<dbReference type="NCBIfam" id="NF004491">
    <property type="entry name" value="PRK05826.1"/>
    <property type="match status" value="1"/>
</dbReference>
<comment type="similarity">
    <text evidence="4 15">Belongs to the pyruvate kinase family.</text>
</comment>
<dbReference type="GO" id="GO:0004743">
    <property type="term" value="F:pyruvate kinase activity"/>
    <property type="evidence" value="ECO:0007669"/>
    <property type="project" value="UniProtKB-UniRule"/>
</dbReference>
<keyword evidence="7" id="KW-0479">Metal-binding</keyword>
<dbReference type="NCBIfam" id="NF004978">
    <property type="entry name" value="PRK06354.1"/>
    <property type="match status" value="1"/>
</dbReference>
<dbReference type="PROSITE" id="PS00110">
    <property type="entry name" value="PYRUVATE_KINASE"/>
    <property type="match status" value="1"/>
</dbReference>
<dbReference type="GO" id="GO:0030955">
    <property type="term" value="F:potassium ion binding"/>
    <property type="evidence" value="ECO:0007669"/>
    <property type="project" value="UniProtKB-UniRule"/>
</dbReference>
<protein>
    <recommendedName>
        <fullName evidence="5 14">Pyruvate kinase</fullName>
        <ecNumber evidence="5 14">2.7.1.40</ecNumber>
    </recommendedName>
</protein>
<evidence type="ECO:0000256" key="10">
    <source>
        <dbReference type="ARBA" id="ARBA00022840"/>
    </source>
</evidence>
<evidence type="ECO:0000256" key="9">
    <source>
        <dbReference type="ARBA" id="ARBA00022777"/>
    </source>
</evidence>
<evidence type="ECO:0000256" key="11">
    <source>
        <dbReference type="ARBA" id="ARBA00022842"/>
    </source>
</evidence>
<dbReference type="Gene3D" id="3.40.1380.20">
    <property type="entry name" value="Pyruvate kinase, C-terminal domain"/>
    <property type="match status" value="1"/>
</dbReference>
<dbReference type="InterPro" id="IPR001697">
    <property type="entry name" value="Pyr_Knase"/>
</dbReference>
<dbReference type="InterPro" id="IPR015795">
    <property type="entry name" value="Pyrv_Knase_C"/>
</dbReference>
<dbReference type="InterPro" id="IPR036918">
    <property type="entry name" value="Pyrv_Knase_C_sf"/>
</dbReference>
<dbReference type="PANTHER" id="PTHR11817">
    <property type="entry name" value="PYRUVATE KINASE"/>
    <property type="match status" value="1"/>
</dbReference>
<dbReference type="Pfam" id="PF02887">
    <property type="entry name" value="PK_C"/>
    <property type="match status" value="1"/>
</dbReference>
<dbReference type="InterPro" id="IPR015813">
    <property type="entry name" value="Pyrv/PenolPyrv_kinase-like_dom"/>
</dbReference>